<dbReference type="InterPro" id="IPR000719">
    <property type="entry name" value="Prot_kinase_dom"/>
</dbReference>
<evidence type="ECO:0000256" key="14">
    <source>
        <dbReference type="ARBA" id="ARBA00023170"/>
    </source>
</evidence>
<evidence type="ECO:0000256" key="15">
    <source>
        <dbReference type="ARBA" id="ARBA00023180"/>
    </source>
</evidence>
<dbReference type="GO" id="GO:0004674">
    <property type="term" value="F:protein serine/threonine kinase activity"/>
    <property type="evidence" value="ECO:0007669"/>
    <property type="project" value="UniProtKB-KW"/>
</dbReference>
<evidence type="ECO:0000256" key="11">
    <source>
        <dbReference type="ARBA" id="ARBA00022840"/>
    </source>
</evidence>
<keyword evidence="4" id="KW-0597">Phosphoprotein</keyword>
<protein>
    <recommendedName>
        <fullName evidence="2">non-specific serine/threonine protein kinase</fullName>
        <ecNumber evidence="2">2.7.11.1</ecNumber>
    </recommendedName>
</protein>
<keyword evidence="11 18" id="KW-0067">ATP-binding</keyword>
<dbReference type="FunFam" id="3.30.430.20:FF:000002">
    <property type="entry name" value="Cysteine-rich receptor-like protein kinase 10"/>
    <property type="match status" value="1"/>
</dbReference>
<keyword evidence="3" id="KW-0723">Serine/threonine-protein kinase</keyword>
<keyword evidence="14 23" id="KW-0675">Receptor</keyword>
<accession>A0A314XLD0</accession>
<comment type="catalytic activity">
    <reaction evidence="16">
        <text>L-threonyl-[protein] + ATP = O-phospho-L-threonyl-[protein] + ADP + H(+)</text>
        <dbReference type="Rhea" id="RHEA:46608"/>
        <dbReference type="Rhea" id="RHEA-COMP:11060"/>
        <dbReference type="Rhea" id="RHEA-COMP:11605"/>
        <dbReference type="ChEBI" id="CHEBI:15378"/>
        <dbReference type="ChEBI" id="CHEBI:30013"/>
        <dbReference type="ChEBI" id="CHEBI:30616"/>
        <dbReference type="ChEBI" id="CHEBI:61977"/>
        <dbReference type="ChEBI" id="CHEBI:456216"/>
        <dbReference type="EC" id="2.7.11.1"/>
    </reaction>
</comment>
<evidence type="ECO:0000256" key="4">
    <source>
        <dbReference type="ARBA" id="ARBA00022553"/>
    </source>
</evidence>
<comment type="subcellular location">
    <subcellularLocation>
        <location evidence="1">Membrane</location>
        <topology evidence="1">Single-pass membrane protein</topology>
    </subcellularLocation>
</comment>
<keyword evidence="9 18" id="KW-0547">Nucleotide-binding</keyword>
<feature type="domain" description="Gnk2-homologous" evidence="22">
    <location>
        <begin position="144"/>
        <end position="251"/>
    </location>
</feature>
<dbReference type="PROSITE" id="PS00107">
    <property type="entry name" value="PROTEIN_KINASE_ATP"/>
    <property type="match status" value="1"/>
</dbReference>
<dbReference type="PANTHER" id="PTHR27002:SF1073">
    <property type="entry name" value="CYSTEINE-RICH RECEPTOR-LIKE PROTEIN KINASE 29"/>
    <property type="match status" value="1"/>
</dbReference>
<dbReference type="EC" id="2.7.11.1" evidence="2"/>
<evidence type="ECO:0000256" key="13">
    <source>
        <dbReference type="ARBA" id="ARBA00023136"/>
    </source>
</evidence>
<organism evidence="23 24">
    <name type="scientific">Prunus yedoensis var. nudiflora</name>
    <dbReference type="NCBI Taxonomy" id="2094558"/>
    <lineage>
        <taxon>Eukaryota</taxon>
        <taxon>Viridiplantae</taxon>
        <taxon>Streptophyta</taxon>
        <taxon>Embryophyta</taxon>
        <taxon>Tracheophyta</taxon>
        <taxon>Spermatophyta</taxon>
        <taxon>Magnoliopsida</taxon>
        <taxon>eudicotyledons</taxon>
        <taxon>Gunneridae</taxon>
        <taxon>Pentapetalae</taxon>
        <taxon>rosids</taxon>
        <taxon>fabids</taxon>
        <taxon>Rosales</taxon>
        <taxon>Rosaceae</taxon>
        <taxon>Amygdaloideae</taxon>
        <taxon>Amygdaleae</taxon>
        <taxon>Prunus</taxon>
    </lineage>
</organism>
<feature type="signal peptide" evidence="20">
    <location>
        <begin position="1"/>
        <end position="24"/>
    </location>
</feature>
<dbReference type="CDD" id="cd23509">
    <property type="entry name" value="Gnk2-like"/>
    <property type="match status" value="2"/>
</dbReference>
<dbReference type="PANTHER" id="PTHR27002">
    <property type="entry name" value="RECEPTOR-LIKE SERINE/THREONINE-PROTEIN KINASE SD1-8"/>
    <property type="match status" value="1"/>
</dbReference>
<feature type="compositionally biased region" description="Low complexity" evidence="19">
    <location>
        <begin position="527"/>
        <end position="537"/>
    </location>
</feature>
<keyword evidence="8" id="KW-0677">Repeat</keyword>
<evidence type="ECO:0000256" key="9">
    <source>
        <dbReference type="ARBA" id="ARBA00022741"/>
    </source>
</evidence>
<evidence type="ECO:0000256" key="18">
    <source>
        <dbReference type="PROSITE-ProRule" id="PRU10141"/>
    </source>
</evidence>
<dbReference type="OrthoDB" id="1162088at2759"/>
<keyword evidence="15" id="KW-0325">Glycoprotein</keyword>
<feature type="binding site" evidence="18">
    <location>
        <position position="342"/>
    </location>
    <ligand>
        <name>ATP</name>
        <dbReference type="ChEBI" id="CHEBI:30616"/>
    </ligand>
</feature>
<dbReference type="Pfam" id="PF01657">
    <property type="entry name" value="Stress-antifung"/>
    <property type="match status" value="2"/>
</dbReference>
<feature type="region of interest" description="Disordered" evidence="19">
    <location>
        <begin position="527"/>
        <end position="553"/>
    </location>
</feature>
<dbReference type="FunFam" id="1.10.510.10:FF:001023">
    <property type="entry name" value="Os07g0541700 protein"/>
    <property type="match status" value="1"/>
</dbReference>
<evidence type="ECO:0000256" key="6">
    <source>
        <dbReference type="ARBA" id="ARBA00022692"/>
    </source>
</evidence>
<evidence type="ECO:0000256" key="19">
    <source>
        <dbReference type="SAM" id="MobiDB-lite"/>
    </source>
</evidence>
<keyword evidence="7 20" id="KW-0732">Signal</keyword>
<comment type="catalytic activity">
    <reaction evidence="17">
        <text>L-seryl-[protein] + ATP = O-phospho-L-seryl-[protein] + ADP + H(+)</text>
        <dbReference type="Rhea" id="RHEA:17989"/>
        <dbReference type="Rhea" id="RHEA-COMP:9863"/>
        <dbReference type="Rhea" id="RHEA-COMP:11604"/>
        <dbReference type="ChEBI" id="CHEBI:15378"/>
        <dbReference type="ChEBI" id="CHEBI:29999"/>
        <dbReference type="ChEBI" id="CHEBI:30616"/>
        <dbReference type="ChEBI" id="CHEBI:83421"/>
        <dbReference type="ChEBI" id="CHEBI:456216"/>
        <dbReference type="EC" id="2.7.11.1"/>
    </reaction>
</comment>
<evidence type="ECO:0000313" key="23">
    <source>
        <dbReference type="EMBL" id="PQP92183.1"/>
    </source>
</evidence>
<dbReference type="InterPro" id="IPR017441">
    <property type="entry name" value="Protein_kinase_ATP_BS"/>
</dbReference>
<dbReference type="Gene3D" id="1.10.510.10">
    <property type="entry name" value="Transferase(Phosphotransferase) domain 1"/>
    <property type="match status" value="1"/>
</dbReference>
<proteinExistence type="predicted"/>
<sequence>MVSSRFLSLLFPLLLLIATHQAFAQEDWLAYQRHLCSNNEGNYTTNSTYHRNLNTLLSSLPSNNTGNGYGFYNSSYGQSSDNNQVYAIALCYMVNIDDPGCRNCLNVSRYALIELCPNQKEAMFFNHGCMLRYSNRLIYGTMETTPSLCMSNTQDVPPSTVNEFFQKLRELLVSLRSETAAAGSLRKFAYGNTSGENIQTIYGLTQCTPDLSEQECNDCLIGAVGNLCSNGKIGGRVIRPSCYFLYEVYPYINISAVKPLPSLPSPPLSSPPISPPPPSTTRNSEGSNRSRNVVIIVVILANGLGTIRLATDDFSEVNKLGQGGFGSVYKGRLFNGENIAVKRLCMNSGQGDKEFQNEVLLVARLQHRNLVRLLGFCLEGQERLLVYEFVSNASLDHIIFDPIKRAELDWDRRYKIIVGITRGLLYLHEDSCLRIIHRDLKAWKNWIKGTASNLIDPTLRIGSRSEMMRCIHIGLLCVQENAADRPTMASIIVMLNSYSLVLPVPSPPSFVMHSNTEFKTYLGALDSNSDDQSQSNSTKVSVNETSISDLYPR</sequence>
<feature type="region of interest" description="Disordered" evidence="19">
    <location>
        <begin position="265"/>
        <end position="287"/>
    </location>
</feature>
<dbReference type="GO" id="GO:0005524">
    <property type="term" value="F:ATP binding"/>
    <property type="evidence" value="ECO:0007669"/>
    <property type="project" value="UniProtKB-UniRule"/>
</dbReference>
<evidence type="ECO:0000313" key="24">
    <source>
        <dbReference type="Proteomes" id="UP000250321"/>
    </source>
</evidence>
<feature type="compositionally biased region" description="Pro residues" evidence="19">
    <location>
        <begin position="265"/>
        <end position="279"/>
    </location>
</feature>
<keyword evidence="24" id="KW-1185">Reference proteome</keyword>
<reference evidence="23 24" key="1">
    <citation type="submission" date="2018-02" db="EMBL/GenBank/DDBJ databases">
        <title>Draft genome of wild Prunus yedoensis var. nudiflora.</title>
        <authorList>
            <person name="Baek S."/>
            <person name="Kim J.-H."/>
            <person name="Choi K."/>
            <person name="Kim G.-B."/>
            <person name="Cho A."/>
            <person name="Jang H."/>
            <person name="Shin C.-H."/>
            <person name="Yu H.-J."/>
            <person name="Mun J.-H."/>
        </authorList>
    </citation>
    <scope>NUCLEOTIDE SEQUENCE [LARGE SCALE GENOMIC DNA]</scope>
    <source>
        <strain evidence="24">cv. Jeju island</strain>
        <tissue evidence="23">Leaf</tissue>
    </source>
</reference>
<dbReference type="PROSITE" id="PS50011">
    <property type="entry name" value="PROTEIN_KINASE_DOM"/>
    <property type="match status" value="1"/>
</dbReference>
<gene>
    <name evidence="23" type="ORF">Pyn_15294</name>
</gene>
<name>A0A314XLD0_PRUYE</name>
<dbReference type="FunFam" id="3.30.430.20:FF:000003">
    <property type="entry name" value="Cysteine-rich RLK (RECEPTOR-like protein kinase) 10"/>
    <property type="match status" value="1"/>
</dbReference>
<dbReference type="InterPro" id="IPR002902">
    <property type="entry name" value="GNK2"/>
</dbReference>
<evidence type="ECO:0000256" key="10">
    <source>
        <dbReference type="ARBA" id="ARBA00022777"/>
    </source>
</evidence>
<dbReference type="InterPro" id="IPR011009">
    <property type="entry name" value="Kinase-like_dom_sf"/>
</dbReference>
<dbReference type="Gene3D" id="3.30.200.20">
    <property type="entry name" value="Phosphorylase Kinase, domain 1"/>
    <property type="match status" value="1"/>
</dbReference>
<evidence type="ECO:0000256" key="2">
    <source>
        <dbReference type="ARBA" id="ARBA00012513"/>
    </source>
</evidence>
<keyword evidence="12" id="KW-1133">Transmembrane helix</keyword>
<comment type="caution">
    <text evidence="23">The sequence shown here is derived from an EMBL/GenBank/DDBJ whole genome shotgun (WGS) entry which is preliminary data.</text>
</comment>
<dbReference type="InterPro" id="IPR038408">
    <property type="entry name" value="GNK2_sf"/>
</dbReference>
<feature type="compositionally biased region" description="Polar residues" evidence="19">
    <location>
        <begin position="538"/>
        <end position="553"/>
    </location>
</feature>
<evidence type="ECO:0000259" key="21">
    <source>
        <dbReference type="PROSITE" id="PS50011"/>
    </source>
</evidence>
<dbReference type="PROSITE" id="PS51473">
    <property type="entry name" value="GNK2"/>
    <property type="match status" value="2"/>
</dbReference>
<dbReference type="EMBL" id="PJQY01002609">
    <property type="protein sequence ID" value="PQP92183.1"/>
    <property type="molecule type" value="Genomic_DNA"/>
</dbReference>
<feature type="domain" description="Gnk2-homologous" evidence="22">
    <location>
        <begin position="31"/>
        <end position="138"/>
    </location>
</feature>
<evidence type="ECO:0000256" key="17">
    <source>
        <dbReference type="ARBA" id="ARBA00048679"/>
    </source>
</evidence>
<evidence type="ECO:0000256" key="5">
    <source>
        <dbReference type="ARBA" id="ARBA00022679"/>
    </source>
</evidence>
<evidence type="ECO:0000256" key="12">
    <source>
        <dbReference type="ARBA" id="ARBA00022989"/>
    </source>
</evidence>
<keyword evidence="13" id="KW-0472">Membrane</keyword>
<evidence type="ECO:0000256" key="8">
    <source>
        <dbReference type="ARBA" id="ARBA00022737"/>
    </source>
</evidence>
<dbReference type="Pfam" id="PF07714">
    <property type="entry name" value="PK_Tyr_Ser-Thr"/>
    <property type="match status" value="1"/>
</dbReference>
<evidence type="ECO:0000256" key="7">
    <source>
        <dbReference type="ARBA" id="ARBA00022729"/>
    </source>
</evidence>
<evidence type="ECO:0000256" key="20">
    <source>
        <dbReference type="SAM" id="SignalP"/>
    </source>
</evidence>
<feature type="chain" id="PRO_5016463555" description="non-specific serine/threonine protein kinase" evidence="20">
    <location>
        <begin position="25"/>
        <end position="553"/>
    </location>
</feature>
<dbReference type="AlphaFoldDB" id="A0A314XLD0"/>
<dbReference type="Proteomes" id="UP000250321">
    <property type="component" value="Unassembled WGS sequence"/>
</dbReference>
<dbReference type="FunFam" id="3.30.200.20:FF:000142">
    <property type="entry name" value="Cysteine-rich receptor-like protein kinase 10"/>
    <property type="match status" value="1"/>
</dbReference>
<keyword evidence="5" id="KW-0808">Transferase</keyword>
<dbReference type="SUPFAM" id="SSF56112">
    <property type="entry name" value="Protein kinase-like (PK-like)"/>
    <property type="match status" value="1"/>
</dbReference>
<evidence type="ECO:0000256" key="1">
    <source>
        <dbReference type="ARBA" id="ARBA00004167"/>
    </source>
</evidence>
<dbReference type="InterPro" id="IPR001245">
    <property type="entry name" value="Ser-Thr/Tyr_kinase_cat_dom"/>
</dbReference>
<evidence type="ECO:0000256" key="16">
    <source>
        <dbReference type="ARBA" id="ARBA00047899"/>
    </source>
</evidence>
<evidence type="ECO:0000256" key="3">
    <source>
        <dbReference type="ARBA" id="ARBA00022527"/>
    </source>
</evidence>
<dbReference type="Gene3D" id="3.30.430.20">
    <property type="entry name" value="Gnk2 domain, C-X8-C-X2-C motif"/>
    <property type="match status" value="2"/>
</dbReference>
<keyword evidence="6" id="KW-0812">Transmembrane</keyword>
<feature type="domain" description="Protein kinase" evidence="21">
    <location>
        <begin position="314"/>
        <end position="553"/>
    </location>
</feature>
<evidence type="ECO:0000259" key="22">
    <source>
        <dbReference type="PROSITE" id="PS51473"/>
    </source>
</evidence>
<keyword evidence="10 23" id="KW-0418">Kinase</keyword>
<dbReference type="GO" id="GO:0005886">
    <property type="term" value="C:plasma membrane"/>
    <property type="evidence" value="ECO:0007669"/>
    <property type="project" value="TreeGrafter"/>
</dbReference>